<dbReference type="OrthoDB" id="432010at2759"/>
<dbReference type="InterPro" id="IPR032465">
    <property type="entry name" value="ACMSD"/>
</dbReference>
<protein>
    <submittedName>
        <fullName evidence="5">Putative 2-amino-3-carboxymuconate-6-semialdehyde decarboxylase protein</fullName>
    </submittedName>
</protein>
<dbReference type="Gene3D" id="3.20.20.140">
    <property type="entry name" value="Metal-dependent hydrolases"/>
    <property type="match status" value="1"/>
</dbReference>
<dbReference type="GO" id="GO:0016831">
    <property type="term" value="F:carboxy-lyase activity"/>
    <property type="evidence" value="ECO:0007669"/>
    <property type="project" value="UniProtKB-KW"/>
</dbReference>
<keyword evidence="1 3" id="KW-0210">Decarboxylase</keyword>
<dbReference type="GO" id="GO:0019748">
    <property type="term" value="P:secondary metabolic process"/>
    <property type="evidence" value="ECO:0007669"/>
    <property type="project" value="TreeGrafter"/>
</dbReference>
<evidence type="ECO:0000313" key="6">
    <source>
        <dbReference type="Proteomes" id="UP000012174"/>
    </source>
</evidence>
<accession>M7SBT1</accession>
<sequence>METYAAIGRMFPGTTEKIKDCSTGRIAAMDSANVSFQVMSHIPNVGIADVAGCCGANYEMAEAVKKNPSRLGGFAVLPMTYPEEATKELERAVTKLGLRGALIDNSLDDMTHYDGERFWPFWAMAEKLDVPIYLHPKFPPREVQEQRYAGNYSAKAMVGFATGLWGWHQDVGLHFLKLCAAGVFDRFPGLKLVLGHMGEMVPSMLDRVERIPFLKFEGMQSTPKQVWARNVWVATSGMFSLEPLATVLKTTRVERVLYSIDYPFEDIHLGPRFLEELARSGMVTKEELDMIAYKNAEGLLGLEGVVA</sequence>
<proteinExistence type="inferred from homology"/>
<dbReference type="PANTHER" id="PTHR21240">
    <property type="entry name" value="2-AMINO-3-CARBOXYLMUCONATE-6-SEMIALDEHYDE DECARBOXYLASE"/>
    <property type="match status" value="1"/>
</dbReference>
<evidence type="ECO:0000256" key="1">
    <source>
        <dbReference type="ARBA" id="ARBA00022793"/>
    </source>
</evidence>
<dbReference type="HOGENOM" id="CLU_039329_5_1_1"/>
<name>M7SBT1_EUTLA</name>
<dbReference type="eggNOG" id="KOG4245">
    <property type="taxonomic scope" value="Eukaryota"/>
</dbReference>
<dbReference type="InterPro" id="IPR006680">
    <property type="entry name" value="Amidohydro-rel"/>
</dbReference>
<dbReference type="AlphaFoldDB" id="M7SBT1"/>
<organism evidence="5 6">
    <name type="scientific">Eutypa lata (strain UCR-EL1)</name>
    <name type="common">Grapevine dieback disease fungus</name>
    <name type="synonym">Eutypa armeniacae</name>
    <dbReference type="NCBI Taxonomy" id="1287681"/>
    <lineage>
        <taxon>Eukaryota</taxon>
        <taxon>Fungi</taxon>
        <taxon>Dikarya</taxon>
        <taxon>Ascomycota</taxon>
        <taxon>Pezizomycotina</taxon>
        <taxon>Sordariomycetes</taxon>
        <taxon>Xylariomycetidae</taxon>
        <taxon>Xylariales</taxon>
        <taxon>Diatrypaceae</taxon>
        <taxon>Eutypa</taxon>
    </lineage>
</organism>
<gene>
    <name evidence="5" type="ORF">UCREL1_9402</name>
</gene>
<evidence type="ECO:0000256" key="3">
    <source>
        <dbReference type="RuleBase" id="RU366045"/>
    </source>
</evidence>
<dbReference type="OMA" id="GCRAAND"/>
<dbReference type="EMBL" id="KB707189">
    <property type="protein sequence ID" value="EMR63639.1"/>
    <property type="molecule type" value="Genomic_DNA"/>
</dbReference>
<dbReference type="KEGG" id="ela:UCREL1_9402"/>
<reference evidence="6" key="1">
    <citation type="journal article" date="2013" name="Genome Announc.">
        <title>Draft genome sequence of the grapevine dieback fungus Eutypa lata UCR-EL1.</title>
        <authorList>
            <person name="Blanco-Ulate B."/>
            <person name="Rolshausen P.E."/>
            <person name="Cantu D."/>
        </authorList>
    </citation>
    <scope>NUCLEOTIDE SEQUENCE [LARGE SCALE GENOMIC DNA]</scope>
    <source>
        <strain evidence="6">UCR-EL1</strain>
    </source>
</reference>
<evidence type="ECO:0000313" key="5">
    <source>
        <dbReference type="EMBL" id="EMR63639.1"/>
    </source>
</evidence>
<evidence type="ECO:0000256" key="2">
    <source>
        <dbReference type="ARBA" id="ARBA00023239"/>
    </source>
</evidence>
<feature type="domain" description="Amidohydrolase-related" evidence="4">
    <location>
        <begin position="50"/>
        <end position="302"/>
    </location>
</feature>
<dbReference type="STRING" id="1287681.M7SBT1"/>
<comment type="similarity">
    <text evidence="3">Belongs to the metallo-dependent hydrolases superfamily.</text>
</comment>
<dbReference type="SUPFAM" id="SSF51556">
    <property type="entry name" value="Metallo-dependent hydrolases"/>
    <property type="match status" value="1"/>
</dbReference>
<keyword evidence="2 3" id="KW-0456">Lyase</keyword>
<dbReference type="PANTHER" id="PTHR21240:SF30">
    <property type="entry name" value="AMIDOHYDROLASE-RELATED DOMAIN-CONTAINING PROTEIN-RELATED"/>
    <property type="match status" value="1"/>
</dbReference>
<dbReference type="Proteomes" id="UP000012174">
    <property type="component" value="Unassembled WGS sequence"/>
</dbReference>
<keyword evidence="6" id="KW-1185">Reference proteome</keyword>
<evidence type="ECO:0000259" key="4">
    <source>
        <dbReference type="Pfam" id="PF04909"/>
    </source>
</evidence>
<dbReference type="Pfam" id="PF04909">
    <property type="entry name" value="Amidohydro_2"/>
    <property type="match status" value="1"/>
</dbReference>
<dbReference type="InterPro" id="IPR032466">
    <property type="entry name" value="Metal_Hydrolase"/>
</dbReference>
<dbReference type="GO" id="GO:0016787">
    <property type="term" value="F:hydrolase activity"/>
    <property type="evidence" value="ECO:0007669"/>
    <property type="project" value="InterPro"/>
</dbReference>
<dbReference type="GO" id="GO:0005829">
    <property type="term" value="C:cytosol"/>
    <property type="evidence" value="ECO:0007669"/>
    <property type="project" value="TreeGrafter"/>
</dbReference>